<evidence type="ECO:0000256" key="8">
    <source>
        <dbReference type="SAM" id="Phobius"/>
    </source>
</evidence>
<evidence type="ECO:0000256" key="6">
    <source>
        <dbReference type="ARBA" id="ARBA00023136"/>
    </source>
</evidence>
<dbReference type="GO" id="GO:0016020">
    <property type="term" value="C:membrane"/>
    <property type="evidence" value="ECO:0007669"/>
    <property type="project" value="UniProtKB-SubCell"/>
</dbReference>
<evidence type="ECO:0000259" key="9">
    <source>
        <dbReference type="Pfam" id="PF00324"/>
    </source>
</evidence>
<gene>
    <name evidence="10" type="ORF">NLI96_g6668</name>
</gene>
<feature type="transmembrane region" description="Helical" evidence="8">
    <location>
        <begin position="69"/>
        <end position="90"/>
    </location>
</feature>
<accession>A0AAD5YCR5</accession>
<keyword evidence="4" id="KW-0029">Amino-acid transport</keyword>
<dbReference type="InterPro" id="IPR004840">
    <property type="entry name" value="Amino_acid_permease_CS"/>
</dbReference>
<dbReference type="InterPro" id="IPR004841">
    <property type="entry name" value="AA-permease/SLC12A_dom"/>
</dbReference>
<feature type="transmembrane region" description="Helical" evidence="8">
    <location>
        <begin position="551"/>
        <end position="574"/>
    </location>
</feature>
<evidence type="ECO:0000256" key="1">
    <source>
        <dbReference type="ARBA" id="ARBA00004141"/>
    </source>
</evidence>
<dbReference type="EMBL" id="JANAWD010000251">
    <property type="protein sequence ID" value="KAJ3482903.1"/>
    <property type="molecule type" value="Genomic_DNA"/>
</dbReference>
<dbReference type="PROSITE" id="PS00218">
    <property type="entry name" value="AMINO_ACID_PERMEASE_1"/>
    <property type="match status" value="1"/>
</dbReference>
<dbReference type="Gene3D" id="1.20.1740.10">
    <property type="entry name" value="Amino acid/polyamine transporter I"/>
    <property type="match status" value="1"/>
</dbReference>
<organism evidence="10 11">
    <name type="scientific">Meripilus lineatus</name>
    <dbReference type="NCBI Taxonomy" id="2056292"/>
    <lineage>
        <taxon>Eukaryota</taxon>
        <taxon>Fungi</taxon>
        <taxon>Dikarya</taxon>
        <taxon>Basidiomycota</taxon>
        <taxon>Agaricomycotina</taxon>
        <taxon>Agaricomycetes</taxon>
        <taxon>Polyporales</taxon>
        <taxon>Meripilaceae</taxon>
        <taxon>Meripilus</taxon>
    </lineage>
</organism>
<sequence length="588" mass="64193">MPSSPCSRIEQENGLRVRPPQVVRFDTTSRHTRFPLFRLDRHRRRINKFQRKWEHIKEDLPPQLSPRHIGMISIGGVIGTGLFLGSAYALESGGPVGALLAYLVIGVVVYALCVSVGEMVAYLPNVGGVVGITDLYVDPALGFSLGWAAWLTCCSIYQYTACEITAATVVVQFWDPDQKYIAPPVLAGVLLFLAVLVNCFSSRVYGELEFWFSTLKVIIIIIIIVACLILDVVGKRVDNPNNEWPSPIGFHTWRKSPFALNYMDISGFEGQFLGFLTVLIQATFSFFGSEVPGIAAGEVIDARRNVPRALRRVWIRLTLFYLGGIFCVGLLVDAKDLKIARASDPPGGPTGRSSPFVVAFGVLGVKVLPHIVNAAILISTWSAATSQIYISSRFLFFLARRGHAPAIFGTLTKFPSDTTQDQTHQRRAGESHPTGTQRSVGSLVPRDILSRTMRDDSTLGNLEAGSVDGGSNNIAPPRPATTTKGPHFILPLASVLGSASVSVFCFLGLRDLSKITSEGTTPVSRAIFDVASIKVYKTSQHFFQALSFRTFTLLVSISSVASLQSWAGILFTYIRLSSSIVGKTQCRL</sequence>
<comment type="subcellular location">
    <subcellularLocation>
        <location evidence="1">Membrane</location>
        <topology evidence="1">Multi-pass membrane protein</topology>
    </subcellularLocation>
</comment>
<feature type="transmembrane region" description="Helical" evidence="8">
    <location>
        <begin position="181"/>
        <end position="204"/>
    </location>
</feature>
<proteinExistence type="predicted"/>
<keyword evidence="11" id="KW-1185">Reference proteome</keyword>
<feature type="transmembrane region" description="Helical" evidence="8">
    <location>
        <begin position="488"/>
        <end position="509"/>
    </location>
</feature>
<dbReference type="Proteomes" id="UP001212997">
    <property type="component" value="Unassembled WGS sequence"/>
</dbReference>
<feature type="transmembrane region" description="Helical" evidence="8">
    <location>
        <begin position="313"/>
        <end position="332"/>
    </location>
</feature>
<feature type="transmembrane region" description="Helical" evidence="8">
    <location>
        <begin position="210"/>
        <end position="233"/>
    </location>
</feature>
<protein>
    <recommendedName>
        <fullName evidence="9">Amino acid permease/ SLC12A domain-containing protein</fullName>
    </recommendedName>
</protein>
<feature type="compositionally biased region" description="Polar residues" evidence="7">
    <location>
        <begin position="469"/>
        <end position="480"/>
    </location>
</feature>
<evidence type="ECO:0000256" key="3">
    <source>
        <dbReference type="ARBA" id="ARBA00022692"/>
    </source>
</evidence>
<dbReference type="PANTHER" id="PTHR43341">
    <property type="entry name" value="AMINO ACID PERMEASE"/>
    <property type="match status" value="1"/>
</dbReference>
<dbReference type="Pfam" id="PF00324">
    <property type="entry name" value="AA_permease"/>
    <property type="match status" value="1"/>
</dbReference>
<evidence type="ECO:0000313" key="11">
    <source>
        <dbReference type="Proteomes" id="UP001212997"/>
    </source>
</evidence>
<evidence type="ECO:0000256" key="2">
    <source>
        <dbReference type="ARBA" id="ARBA00022448"/>
    </source>
</evidence>
<dbReference type="GO" id="GO:0015171">
    <property type="term" value="F:amino acid transmembrane transporter activity"/>
    <property type="evidence" value="ECO:0007669"/>
    <property type="project" value="TreeGrafter"/>
</dbReference>
<feature type="domain" description="Amino acid permease/ SLC12A" evidence="9">
    <location>
        <begin position="68"/>
        <end position="413"/>
    </location>
</feature>
<feature type="region of interest" description="Disordered" evidence="7">
    <location>
        <begin position="458"/>
        <end position="480"/>
    </location>
</feature>
<keyword evidence="2" id="KW-0813">Transport</keyword>
<comment type="caution">
    <text evidence="10">The sequence shown here is derived from an EMBL/GenBank/DDBJ whole genome shotgun (WGS) entry which is preliminary data.</text>
</comment>
<reference evidence="10" key="1">
    <citation type="submission" date="2022-07" db="EMBL/GenBank/DDBJ databases">
        <title>Genome Sequence of Physisporinus lineatus.</title>
        <authorList>
            <person name="Buettner E."/>
        </authorList>
    </citation>
    <scope>NUCLEOTIDE SEQUENCE</scope>
    <source>
        <strain evidence="10">VT162</strain>
    </source>
</reference>
<name>A0AAD5YCR5_9APHY</name>
<dbReference type="PANTHER" id="PTHR43341:SF4">
    <property type="entry name" value="ARGININE PERMEASE CAN1-RELATED"/>
    <property type="match status" value="1"/>
</dbReference>
<keyword evidence="6 8" id="KW-0472">Membrane</keyword>
<keyword evidence="5 8" id="KW-1133">Transmembrane helix</keyword>
<dbReference type="AlphaFoldDB" id="A0AAD5YCR5"/>
<dbReference type="InterPro" id="IPR050524">
    <property type="entry name" value="APC_YAT"/>
</dbReference>
<evidence type="ECO:0000256" key="7">
    <source>
        <dbReference type="SAM" id="MobiDB-lite"/>
    </source>
</evidence>
<evidence type="ECO:0000256" key="4">
    <source>
        <dbReference type="ARBA" id="ARBA00022970"/>
    </source>
</evidence>
<keyword evidence="3 8" id="KW-0812">Transmembrane</keyword>
<evidence type="ECO:0000256" key="5">
    <source>
        <dbReference type="ARBA" id="ARBA00022989"/>
    </source>
</evidence>
<feature type="region of interest" description="Disordered" evidence="7">
    <location>
        <begin position="415"/>
        <end position="443"/>
    </location>
</feature>
<feature type="transmembrane region" description="Helical" evidence="8">
    <location>
        <begin position="96"/>
        <end position="117"/>
    </location>
</feature>
<evidence type="ECO:0000313" key="10">
    <source>
        <dbReference type="EMBL" id="KAJ3482903.1"/>
    </source>
</evidence>